<dbReference type="SUPFAM" id="SSF46950">
    <property type="entry name" value="Double-stranded DNA-binding domain"/>
    <property type="match status" value="1"/>
</dbReference>
<name>A0A0N8PPM2_9ARCH</name>
<evidence type="ECO:0000313" key="5">
    <source>
        <dbReference type="EMBL" id="KPV44717.1"/>
    </source>
</evidence>
<dbReference type="InterPro" id="IPR036883">
    <property type="entry name" value="PDCD5-like_sf"/>
</dbReference>
<proteinExistence type="inferred from homology"/>
<dbReference type="Proteomes" id="UP000050515">
    <property type="component" value="Unassembled WGS sequence"/>
</dbReference>
<evidence type="ECO:0000313" key="6">
    <source>
        <dbReference type="EMBL" id="KQB33605.1"/>
    </source>
</evidence>
<keyword evidence="7" id="KW-1185">Reference proteome</keyword>
<evidence type="ECO:0000256" key="4">
    <source>
        <dbReference type="SAM" id="MobiDB-lite"/>
    </source>
</evidence>
<evidence type="ECO:0000256" key="1">
    <source>
        <dbReference type="ARBA" id="ARBA00010490"/>
    </source>
</evidence>
<accession>A0A0N8PPM2</accession>
<sequence length="114" mass="13476">MSADDDELERIRQRKLAELERESQERAMESESRRQAQEEEARKQQILRQILSSEARERLNTLRLVKPELVDNVENQLIQLASMGRINRVISDAELKNILLRLTGTQHETKIERR</sequence>
<dbReference type="GO" id="GO:0005829">
    <property type="term" value="C:cytosol"/>
    <property type="evidence" value="ECO:0007669"/>
    <property type="project" value="TreeGrafter"/>
</dbReference>
<dbReference type="InterPro" id="IPR022889">
    <property type="entry name" value="DNA_bind_arc"/>
</dbReference>
<dbReference type="PANTHER" id="PTHR10840:SF0">
    <property type="entry name" value="PROGRAMMED CELL DEATH PROTEIN 5"/>
    <property type="match status" value="1"/>
</dbReference>
<feature type="compositionally biased region" description="Basic and acidic residues" evidence="4">
    <location>
        <begin position="9"/>
        <end position="42"/>
    </location>
</feature>
<reference evidence="6 7" key="2">
    <citation type="submission" date="2015-09" db="EMBL/GenBank/DDBJ databases">
        <title>Heavy metals and arsenic resistance mechanisms in polyextremophilic archaea of the family Ferroplasmaceae.</title>
        <authorList>
            <person name="Bulaev A.G."/>
            <person name="Kanygina A.V."/>
        </authorList>
    </citation>
    <scope>NUCLEOTIDE SEQUENCE [LARGE SCALE GENOMIC DNA]</scope>
    <source>
        <strain evidence="6 7">VT</strain>
    </source>
</reference>
<dbReference type="Proteomes" id="UP000050320">
    <property type="component" value="Unassembled WGS sequence"/>
</dbReference>
<evidence type="ECO:0000313" key="8">
    <source>
        <dbReference type="Proteomes" id="UP000050515"/>
    </source>
</evidence>
<comment type="similarity">
    <text evidence="1 3">Belongs to the PDCD5 family.</text>
</comment>
<dbReference type="PIRSF" id="PIRSF015730">
    <property type="entry name" value="TFAR19"/>
    <property type="match status" value="1"/>
</dbReference>
<dbReference type="Gene3D" id="1.10.8.140">
    <property type="entry name" value="PDCD5-like"/>
    <property type="match status" value="1"/>
</dbReference>
<gene>
    <name evidence="6" type="ORF">AOG54_01820</name>
    <name evidence="5" type="ORF">SE19_08665</name>
</gene>
<dbReference type="Pfam" id="PF01984">
    <property type="entry name" value="dsDNA_bind"/>
    <property type="match status" value="1"/>
</dbReference>
<keyword evidence="2 3" id="KW-0238">DNA-binding</keyword>
<dbReference type="AlphaFoldDB" id="A0A0N8PPM2"/>
<feature type="region of interest" description="Disordered" evidence="4">
    <location>
        <begin position="1"/>
        <end position="42"/>
    </location>
</feature>
<organism evidence="5 8">
    <name type="scientific">Acidiplasma aeolicum</name>
    <dbReference type="NCBI Taxonomy" id="507754"/>
    <lineage>
        <taxon>Archaea</taxon>
        <taxon>Methanobacteriati</taxon>
        <taxon>Thermoplasmatota</taxon>
        <taxon>Thermoplasmata</taxon>
        <taxon>Thermoplasmatales</taxon>
        <taxon>Ferroplasmaceae</taxon>
        <taxon>Acidiplasma</taxon>
    </lineage>
</organism>
<dbReference type="HAMAP" id="MF_00026">
    <property type="entry name" value="dsDNA_bind"/>
    <property type="match status" value="1"/>
</dbReference>
<dbReference type="NCBIfam" id="NF003268">
    <property type="entry name" value="PRK04239.1"/>
    <property type="match status" value="1"/>
</dbReference>
<evidence type="ECO:0000256" key="3">
    <source>
        <dbReference type="HAMAP-Rule" id="MF_00026"/>
    </source>
</evidence>
<dbReference type="EMBL" id="LJCQ01000410">
    <property type="protein sequence ID" value="KPV44717.1"/>
    <property type="molecule type" value="Genomic_DNA"/>
</dbReference>
<dbReference type="InterPro" id="IPR002836">
    <property type="entry name" value="PDCD5-like"/>
</dbReference>
<dbReference type="OrthoDB" id="7912at2157"/>
<dbReference type="RefSeq" id="WP_048102124.1">
    <property type="nucleotide sequence ID" value="NZ_JBBYJF010000006.1"/>
</dbReference>
<reference evidence="5 8" key="1">
    <citation type="submission" date="2015-09" db="EMBL/GenBank/DDBJ databases">
        <title>Draft genome sequence of Acidiplasma aeolicum DSM 18409.</title>
        <authorList>
            <person name="Hemp J."/>
        </authorList>
    </citation>
    <scope>NUCLEOTIDE SEQUENCE [LARGE SCALE GENOMIC DNA]</scope>
    <source>
        <strain evidence="5 8">V</strain>
    </source>
</reference>
<dbReference type="PATRIC" id="fig|507754.4.peg.485"/>
<protein>
    <recommendedName>
        <fullName evidence="3">DNA-binding protein AOG54_01820</fullName>
    </recommendedName>
</protein>
<dbReference type="GeneID" id="84222125"/>
<dbReference type="EMBL" id="LKBG01000286">
    <property type="protein sequence ID" value="KQB33605.1"/>
    <property type="molecule type" value="Genomic_DNA"/>
</dbReference>
<evidence type="ECO:0000256" key="2">
    <source>
        <dbReference type="ARBA" id="ARBA00023125"/>
    </source>
</evidence>
<dbReference type="PANTHER" id="PTHR10840">
    <property type="entry name" value="PROGRAMMED CELL DEATH PROTEIN 5"/>
    <property type="match status" value="1"/>
</dbReference>
<evidence type="ECO:0000313" key="7">
    <source>
        <dbReference type="Proteomes" id="UP000050320"/>
    </source>
</evidence>
<comment type="caution">
    <text evidence="5">The sequence shown here is derived from an EMBL/GenBank/DDBJ whole genome shotgun (WGS) entry which is preliminary data.</text>
</comment>
<dbReference type="GO" id="GO:0003677">
    <property type="term" value="F:DNA binding"/>
    <property type="evidence" value="ECO:0007669"/>
    <property type="project" value="UniProtKB-UniRule"/>
</dbReference>